<proteinExistence type="predicted"/>
<organism evidence="2">
    <name type="scientific">hydrothermal vent metagenome</name>
    <dbReference type="NCBI Taxonomy" id="652676"/>
    <lineage>
        <taxon>unclassified sequences</taxon>
        <taxon>metagenomes</taxon>
        <taxon>ecological metagenomes</taxon>
    </lineage>
</organism>
<dbReference type="PANTHER" id="PTHR38037">
    <property type="entry name" value="ZN_PROTEASE DOMAIN-CONTAINING PROTEIN"/>
    <property type="match status" value="1"/>
</dbReference>
<dbReference type="SUPFAM" id="SSF50630">
    <property type="entry name" value="Acid proteases"/>
    <property type="match status" value="1"/>
</dbReference>
<reference evidence="2" key="1">
    <citation type="submission" date="2018-06" db="EMBL/GenBank/DDBJ databases">
        <authorList>
            <person name="Zhirakovskaya E."/>
        </authorList>
    </citation>
    <scope>NUCLEOTIDE SEQUENCE</scope>
</reference>
<dbReference type="AlphaFoldDB" id="A0A3B1BCU8"/>
<feature type="domain" description="Retropepsin-like aspartic endopeptidase" evidence="1">
    <location>
        <begin position="18"/>
        <end position="149"/>
    </location>
</feature>
<dbReference type="InterPro" id="IPR008503">
    <property type="entry name" value="Asp_endopeptidase"/>
</dbReference>
<dbReference type="EMBL" id="UOGA01000055">
    <property type="protein sequence ID" value="VAX16106.1"/>
    <property type="molecule type" value="Genomic_DNA"/>
</dbReference>
<evidence type="ECO:0000259" key="1">
    <source>
        <dbReference type="Pfam" id="PF05618"/>
    </source>
</evidence>
<sequence>MIQLMLLSVLLNAGGMQIAGWLETAKVFPGNLTIRAKLDTGAKTSSLDARHVEKFERQGDDWVRFKVTDSNGKDVTLELPIERIVKIKRHKSPSQQRPVVFMNICLGNILKKAEVNLVDRRVFNNKLLIGRNFLTGSFIVDPSSKHMTKPKCGEMKAE</sequence>
<dbReference type="InterPro" id="IPR021109">
    <property type="entry name" value="Peptidase_aspartic_dom_sf"/>
</dbReference>
<gene>
    <name evidence="2" type="ORF">MNBD_NITROSPINAE04-2346</name>
</gene>
<dbReference type="PANTHER" id="PTHR38037:SF2">
    <property type="entry name" value="ATP-DEPENDENT ZINC PROTEASE DOMAIN-CONTAINING PROTEIN-RELATED"/>
    <property type="match status" value="1"/>
</dbReference>
<protein>
    <recommendedName>
        <fullName evidence="1">Retropepsin-like aspartic endopeptidase domain-containing protein</fullName>
    </recommendedName>
</protein>
<name>A0A3B1BCU8_9ZZZZ</name>
<dbReference type="Gene3D" id="2.40.70.10">
    <property type="entry name" value="Acid Proteases"/>
    <property type="match status" value="1"/>
</dbReference>
<accession>A0A3B1BCU8</accession>
<dbReference type="Pfam" id="PF05618">
    <property type="entry name" value="Zn_protease"/>
    <property type="match status" value="1"/>
</dbReference>
<evidence type="ECO:0000313" key="2">
    <source>
        <dbReference type="EMBL" id="VAX16106.1"/>
    </source>
</evidence>